<accession>A0A0E9WXN6</accession>
<reference evidence="1" key="1">
    <citation type="submission" date="2014-11" db="EMBL/GenBank/DDBJ databases">
        <authorList>
            <person name="Amaro Gonzalez C."/>
        </authorList>
    </citation>
    <scope>NUCLEOTIDE SEQUENCE</scope>
</reference>
<organism evidence="1">
    <name type="scientific">Anguilla anguilla</name>
    <name type="common">European freshwater eel</name>
    <name type="synonym">Muraena anguilla</name>
    <dbReference type="NCBI Taxonomy" id="7936"/>
    <lineage>
        <taxon>Eukaryota</taxon>
        <taxon>Metazoa</taxon>
        <taxon>Chordata</taxon>
        <taxon>Craniata</taxon>
        <taxon>Vertebrata</taxon>
        <taxon>Euteleostomi</taxon>
        <taxon>Actinopterygii</taxon>
        <taxon>Neopterygii</taxon>
        <taxon>Teleostei</taxon>
        <taxon>Anguilliformes</taxon>
        <taxon>Anguillidae</taxon>
        <taxon>Anguilla</taxon>
    </lineage>
</organism>
<name>A0A0E9WXN6_ANGAN</name>
<dbReference type="AlphaFoldDB" id="A0A0E9WXN6"/>
<evidence type="ECO:0000313" key="1">
    <source>
        <dbReference type="EMBL" id="JAH94345.1"/>
    </source>
</evidence>
<dbReference type="EMBL" id="GBXM01014232">
    <property type="protein sequence ID" value="JAH94345.1"/>
    <property type="molecule type" value="Transcribed_RNA"/>
</dbReference>
<sequence>MCHVPSRKIAEGVIYIWKATNIHSKKRHKKVPKTNKFLSLGWYLLGIENCTPCQQYKIHLYLFC</sequence>
<proteinExistence type="predicted"/>
<reference evidence="1" key="2">
    <citation type="journal article" date="2015" name="Fish Shellfish Immunol.">
        <title>Early steps in the European eel (Anguilla anguilla)-Vibrio vulnificus interaction in the gills: Role of the RtxA13 toxin.</title>
        <authorList>
            <person name="Callol A."/>
            <person name="Pajuelo D."/>
            <person name="Ebbesson L."/>
            <person name="Teles M."/>
            <person name="MacKenzie S."/>
            <person name="Amaro C."/>
        </authorList>
    </citation>
    <scope>NUCLEOTIDE SEQUENCE</scope>
</reference>
<protein>
    <submittedName>
        <fullName evidence="1">Uncharacterized protein</fullName>
    </submittedName>
</protein>